<protein>
    <submittedName>
        <fullName evidence="3">Alpha/beta fold family hydrolase</fullName>
    </submittedName>
</protein>
<feature type="transmembrane region" description="Helical" evidence="1">
    <location>
        <begin position="12"/>
        <end position="32"/>
    </location>
</feature>
<dbReference type="Proteomes" id="UP000799437">
    <property type="component" value="Unassembled WGS sequence"/>
</dbReference>
<feature type="transmembrane region" description="Helical" evidence="1">
    <location>
        <begin position="163"/>
        <end position="187"/>
    </location>
</feature>
<dbReference type="GeneID" id="54486242"/>
<name>A0A6A6WIE5_9PEZI</name>
<dbReference type="InterPro" id="IPR000073">
    <property type="entry name" value="AB_hydrolase_1"/>
</dbReference>
<dbReference type="EMBL" id="ML996566">
    <property type="protein sequence ID" value="KAF2761840.1"/>
    <property type="molecule type" value="Genomic_DNA"/>
</dbReference>
<proteinExistence type="predicted"/>
<feature type="domain" description="AB hydrolase-1" evidence="2">
    <location>
        <begin position="97"/>
        <end position="210"/>
    </location>
</feature>
<dbReference type="Gene3D" id="3.40.50.1820">
    <property type="entry name" value="alpha/beta hydrolase"/>
    <property type="match status" value="1"/>
</dbReference>
<evidence type="ECO:0000313" key="3">
    <source>
        <dbReference type="EMBL" id="KAF2761840.1"/>
    </source>
</evidence>
<dbReference type="PANTHER" id="PTHR43689:SF8">
    <property type="entry name" value="ALPHA_BETA-HYDROLASES SUPERFAMILY PROTEIN"/>
    <property type="match status" value="1"/>
</dbReference>
<organism evidence="3 4">
    <name type="scientific">Pseudovirgaria hyperparasitica</name>
    <dbReference type="NCBI Taxonomy" id="470096"/>
    <lineage>
        <taxon>Eukaryota</taxon>
        <taxon>Fungi</taxon>
        <taxon>Dikarya</taxon>
        <taxon>Ascomycota</taxon>
        <taxon>Pezizomycotina</taxon>
        <taxon>Dothideomycetes</taxon>
        <taxon>Dothideomycetes incertae sedis</taxon>
        <taxon>Acrospermales</taxon>
        <taxon>Acrospermaceae</taxon>
        <taxon>Pseudovirgaria</taxon>
    </lineage>
</organism>
<dbReference type="InterPro" id="IPR029058">
    <property type="entry name" value="AB_hydrolase_fold"/>
</dbReference>
<keyword evidence="3" id="KW-0378">Hydrolase</keyword>
<gene>
    <name evidence="3" type="ORF">EJ05DRAFT_482666</name>
</gene>
<dbReference type="RefSeq" id="XP_033604291.1">
    <property type="nucleotide sequence ID" value="XM_033745188.1"/>
</dbReference>
<dbReference type="PRINTS" id="PR00111">
    <property type="entry name" value="ABHYDROLASE"/>
</dbReference>
<evidence type="ECO:0000259" key="2">
    <source>
        <dbReference type="Pfam" id="PF00561"/>
    </source>
</evidence>
<dbReference type="Pfam" id="PF00561">
    <property type="entry name" value="Abhydrolase_1"/>
    <property type="match status" value="1"/>
</dbReference>
<dbReference type="GO" id="GO:0016787">
    <property type="term" value="F:hydrolase activity"/>
    <property type="evidence" value="ECO:0007669"/>
    <property type="project" value="UniProtKB-KW"/>
</dbReference>
<dbReference type="OrthoDB" id="408373at2759"/>
<evidence type="ECO:0000313" key="4">
    <source>
        <dbReference type="Proteomes" id="UP000799437"/>
    </source>
</evidence>
<keyword evidence="1" id="KW-1133">Transmembrane helix</keyword>
<evidence type="ECO:0000256" key="1">
    <source>
        <dbReference type="SAM" id="Phobius"/>
    </source>
</evidence>
<keyword evidence="1" id="KW-0812">Transmembrane</keyword>
<sequence>MSSPVDSSRNSVWTLLFVALCARVILQLWPLLRTVQHSPEEDTATVARARIEASPKRRGNDAALPYDMDEFPGRQQVKTIYGTIQVFEWGPEDGEKILLVHGLGTPCIAMGDMAREFVSKGYRVMMFDLFGRGYSDAPNDLKHDARLYTTQILLVLASSPLPWSGIAAFHLVGFSLGGSISVAFAAYHASMLRSLTLIAPGGLIRTSHISTRSRFLYSSGLIPDVLRLRYIRESLEPRNGAPSADVPDQDRHADVEFDNVSIAATKPNVTIGDVIRWQLGANQGFVNSYLSTIRSALVYRRHDRIWRLLAAELRQRKAVNAPPGLTGGRICVILPDSDVIVVKDEFIEDSREFFGAADVEFHTIKGGHEAPVSRAKEVAAIAMSCWTR</sequence>
<keyword evidence="4" id="KW-1185">Reference proteome</keyword>
<reference evidence="3" key="1">
    <citation type="journal article" date="2020" name="Stud. Mycol.">
        <title>101 Dothideomycetes genomes: a test case for predicting lifestyles and emergence of pathogens.</title>
        <authorList>
            <person name="Haridas S."/>
            <person name="Albert R."/>
            <person name="Binder M."/>
            <person name="Bloem J."/>
            <person name="Labutti K."/>
            <person name="Salamov A."/>
            <person name="Andreopoulos B."/>
            <person name="Baker S."/>
            <person name="Barry K."/>
            <person name="Bills G."/>
            <person name="Bluhm B."/>
            <person name="Cannon C."/>
            <person name="Castanera R."/>
            <person name="Culley D."/>
            <person name="Daum C."/>
            <person name="Ezra D."/>
            <person name="Gonzalez J."/>
            <person name="Henrissat B."/>
            <person name="Kuo A."/>
            <person name="Liang C."/>
            <person name="Lipzen A."/>
            <person name="Lutzoni F."/>
            <person name="Magnuson J."/>
            <person name="Mondo S."/>
            <person name="Nolan M."/>
            <person name="Ohm R."/>
            <person name="Pangilinan J."/>
            <person name="Park H.-J."/>
            <person name="Ramirez L."/>
            <person name="Alfaro M."/>
            <person name="Sun H."/>
            <person name="Tritt A."/>
            <person name="Yoshinaga Y."/>
            <person name="Zwiers L.-H."/>
            <person name="Turgeon B."/>
            <person name="Goodwin S."/>
            <person name="Spatafora J."/>
            <person name="Crous P."/>
            <person name="Grigoriev I."/>
        </authorList>
    </citation>
    <scope>NUCLEOTIDE SEQUENCE</scope>
    <source>
        <strain evidence="3">CBS 121739</strain>
    </source>
</reference>
<dbReference type="PANTHER" id="PTHR43689">
    <property type="entry name" value="HYDROLASE"/>
    <property type="match status" value="1"/>
</dbReference>
<dbReference type="SUPFAM" id="SSF53474">
    <property type="entry name" value="alpha/beta-Hydrolases"/>
    <property type="match status" value="1"/>
</dbReference>
<keyword evidence="1" id="KW-0472">Membrane</keyword>
<dbReference type="AlphaFoldDB" id="A0A6A6WIE5"/>
<accession>A0A6A6WIE5</accession>